<feature type="transmembrane region" description="Helical" evidence="1">
    <location>
        <begin position="107"/>
        <end position="126"/>
    </location>
</feature>
<reference evidence="2 3" key="1">
    <citation type="submission" date="2024-08" db="EMBL/GenBank/DDBJ databases">
        <title>Mycobacterium servetensis sp. nov., a novel rapid-growing mycobacterial species recovered from a human patient in Zaragoza, Spain.</title>
        <authorList>
            <person name="Tristancho-Baro A.I."/>
            <person name="Buenestado-Serrano S."/>
            <person name="Garcia De Viedma D."/>
            <person name="Milagro-Beamonte A."/>
            <person name="Burillo N."/>
            <person name="Sanz S."/>
            <person name="Lopez-Calleja A.I."/>
            <person name="Penas-Utrilla D."/>
            <person name="Guardingo M."/>
            <person name="Garcia M.J."/>
            <person name="Vinuelas-Bayon J."/>
        </authorList>
    </citation>
    <scope>NUCLEOTIDE SEQUENCE [LARGE SCALE GENOMIC DNA]</scope>
    <source>
        <strain evidence="3">HUMS_12744610</strain>
    </source>
</reference>
<feature type="transmembrane region" description="Helical" evidence="1">
    <location>
        <begin position="79"/>
        <end position="101"/>
    </location>
</feature>
<evidence type="ECO:0008006" key="4">
    <source>
        <dbReference type="Google" id="ProtNLM"/>
    </source>
</evidence>
<name>A0ABV4CC47_9MYCO</name>
<keyword evidence="1" id="KW-0812">Transmembrane</keyword>
<protein>
    <recommendedName>
        <fullName evidence="4">Transmembrane protein</fullName>
    </recommendedName>
</protein>
<comment type="caution">
    <text evidence="2">The sequence shown here is derived from an EMBL/GenBank/DDBJ whole genome shotgun (WGS) entry which is preliminary data.</text>
</comment>
<dbReference type="EMBL" id="JBGEDP010000002">
    <property type="protein sequence ID" value="MEY8018986.1"/>
    <property type="molecule type" value="Genomic_DNA"/>
</dbReference>
<sequence>MATRASLTPTRTQLHHWISQDAHLAHIWAERHPRTRDTVNDFAEWCTATAGQLASPSIIDPDAIAAEWRLRAYGSGIRAASWPITAGAFAAAALMAGLVVVAAGHPAAGLALLLPALLGVGIVIAARPTPHLLVGPADRTRADRTKSAKRLYSPTPTLFATRTVATAISVWHQLPKKRRTAP</sequence>
<dbReference type="Proteomes" id="UP001564760">
    <property type="component" value="Unassembled WGS sequence"/>
</dbReference>
<keyword evidence="1" id="KW-0472">Membrane</keyword>
<evidence type="ECO:0000313" key="2">
    <source>
        <dbReference type="EMBL" id="MEY8018986.1"/>
    </source>
</evidence>
<accession>A0ABV4CC47</accession>
<proteinExistence type="predicted"/>
<keyword evidence="1" id="KW-1133">Transmembrane helix</keyword>
<organism evidence="2 3">
    <name type="scientific">Mycobacterium servetii</name>
    <dbReference type="NCBI Taxonomy" id="3237418"/>
    <lineage>
        <taxon>Bacteria</taxon>
        <taxon>Bacillati</taxon>
        <taxon>Actinomycetota</taxon>
        <taxon>Actinomycetes</taxon>
        <taxon>Mycobacteriales</taxon>
        <taxon>Mycobacteriaceae</taxon>
        <taxon>Mycobacterium</taxon>
    </lineage>
</organism>
<evidence type="ECO:0000313" key="3">
    <source>
        <dbReference type="Proteomes" id="UP001564760"/>
    </source>
</evidence>
<gene>
    <name evidence="2" type="ORF">AB8998_30510</name>
</gene>
<evidence type="ECO:0000256" key="1">
    <source>
        <dbReference type="SAM" id="Phobius"/>
    </source>
</evidence>
<keyword evidence="3" id="KW-1185">Reference proteome</keyword>
<dbReference type="RefSeq" id="WP_369742028.1">
    <property type="nucleotide sequence ID" value="NZ_JBGEDP010000002.1"/>
</dbReference>